<dbReference type="Proteomes" id="UP000627838">
    <property type="component" value="Unassembled WGS sequence"/>
</dbReference>
<feature type="domain" description="VOC" evidence="1">
    <location>
        <begin position="4"/>
        <end position="126"/>
    </location>
</feature>
<sequence length="266" mass="27631">MTLSLDIISLGAPQVEAARAFYASAFSTTATGDDRTADLDLHGTGRLALHQIDALAGDAGTDPATTGFRGHVLSAIVRRPAEVKALLDAATAGGATVVKPAKKALFGEFTAVFRGPDGAVWKLAAATKKDTAPVADPPRPTETAVYLGVIEPTASKAFYEKLGMNVEHDYGDKFIDFAVTGGASRLGLLTRKALAKDVGVDEHGDGFSALVLTHSAASRDEVDALLAAAHSAGGRITAPAARTDRGAYAGRFTDPDGHHWQITTRP</sequence>
<reference evidence="2 3" key="1">
    <citation type="submission" date="2020-10" db="EMBL/GenBank/DDBJ databases">
        <title>Sequencing the genomes of 1000 actinobacteria strains.</title>
        <authorList>
            <person name="Klenk H.-P."/>
        </authorList>
    </citation>
    <scope>NUCLEOTIDE SEQUENCE [LARGE SCALE GENOMIC DNA]</scope>
    <source>
        <strain evidence="2 3">DSM 46744</strain>
    </source>
</reference>
<evidence type="ECO:0000313" key="2">
    <source>
        <dbReference type="EMBL" id="MBE1533186.1"/>
    </source>
</evidence>
<dbReference type="PROSITE" id="PS51819">
    <property type="entry name" value="VOC"/>
    <property type="match status" value="2"/>
</dbReference>
<evidence type="ECO:0000259" key="1">
    <source>
        <dbReference type="PROSITE" id="PS51819"/>
    </source>
</evidence>
<dbReference type="Pfam" id="PF00903">
    <property type="entry name" value="Glyoxalase"/>
    <property type="match status" value="2"/>
</dbReference>
<dbReference type="InterPro" id="IPR004360">
    <property type="entry name" value="Glyas_Fos-R_dOase_dom"/>
</dbReference>
<dbReference type="PANTHER" id="PTHR36503">
    <property type="entry name" value="BLR2520 PROTEIN"/>
    <property type="match status" value="1"/>
</dbReference>
<dbReference type="EMBL" id="JADBDZ010000001">
    <property type="protein sequence ID" value="MBE1533186.1"/>
    <property type="molecule type" value="Genomic_DNA"/>
</dbReference>
<dbReference type="RefSeq" id="WP_192759780.1">
    <property type="nucleotide sequence ID" value="NZ_JADBDZ010000001.1"/>
</dbReference>
<proteinExistence type="predicted"/>
<dbReference type="InterPro" id="IPR029068">
    <property type="entry name" value="Glyas_Bleomycin-R_OHBP_Dase"/>
</dbReference>
<dbReference type="Gene3D" id="3.10.180.10">
    <property type="entry name" value="2,3-Dihydroxybiphenyl 1,2-Dioxygenase, domain 1"/>
    <property type="match status" value="2"/>
</dbReference>
<dbReference type="SUPFAM" id="SSF54593">
    <property type="entry name" value="Glyoxalase/Bleomycin resistance protein/Dihydroxybiphenyl dioxygenase"/>
    <property type="match status" value="2"/>
</dbReference>
<keyword evidence="3" id="KW-1185">Reference proteome</keyword>
<accession>A0ABR9JRH7</accession>
<feature type="domain" description="VOC" evidence="1">
    <location>
        <begin position="139"/>
        <end position="265"/>
    </location>
</feature>
<dbReference type="InterPro" id="IPR037523">
    <property type="entry name" value="VOC_core"/>
</dbReference>
<dbReference type="PANTHER" id="PTHR36503:SF1">
    <property type="entry name" value="BLR2520 PROTEIN"/>
    <property type="match status" value="1"/>
</dbReference>
<name>A0ABR9JRH7_9ACTN</name>
<gene>
    <name evidence="2" type="ORF">H4W34_003019</name>
</gene>
<organism evidence="2 3">
    <name type="scientific">Actinomadura algeriensis</name>
    <dbReference type="NCBI Taxonomy" id="1679523"/>
    <lineage>
        <taxon>Bacteria</taxon>
        <taxon>Bacillati</taxon>
        <taxon>Actinomycetota</taxon>
        <taxon>Actinomycetes</taxon>
        <taxon>Streptosporangiales</taxon>
        <taxon>Thermomonosporaceae</taxon>
        <taxon>Actinomadura</taxon>
    </lineage>
</organism>
<comment type="caution">
    <text evidence="2">The sequence shown here is derived from an EMBL/GenBank/DDBJ whole genome shotgun (WGS) entry which is preliminary data.</text>
</comment>
<evidence type="ECO:0000313" key="3">
    <source>
        <dbReference type="Proteomes" id="UP000627838"/>
    </source>
</evidence>
<protein>
    <submittedName>
        <fullName evidence="2">Glyoxalase superfamily protein PhnB</fullName>
    </submittedName>
</protein>